<accession>A0AAF0TUA7</accession>
<dbReference type="InterPro" id="IPR043128">
    <property type="entry name" value="Rev_trsase/Diguanyl_cyclase"/>
</dbReference>
<dbReference type="SUPFAM" id="SSF56672">
    <property type="entry name" value="DNA/RNA polymerases"/>
    <property type="match status" value="1"/>
</dbReference>
<evidence type="ECO:0000259" key="2">
    <source>
        <dbReference type="Pfam" id="PF17919"/>
    </source>
</evidence>
<protein>
    <recommendedName>
        <fullName evidence="2">Reverse transcriptase/retrotransposon-derived protein RNase H-like domain-containing protein</fullName>
    </recommendedName>
</protein>
<gene>
    <name evidence="3" type="ORF">MTR67_025899</name>
</gene>
<evidence type="ECO:0000313" key="3">
    <source>
        <dbReference type="EMBL" id="WMV32514.1"/>
    </source>
</evidence>
<sequence length="136" mass="15418">MDLKKTDAVKSWTRPQSPLDIQSVLGLDGYYKRFVKVFSSIASPLKALIQKKVNFLWSETCEKSFQELKDTLTSASVLTLPEGSGWFVVYYDASRIGLGFVVMQNMKVIAYASQQLIIHEKNYPTYDLKLGQLCLP</sequence>
<keyword evidence="1" id="KW-0511">Multifunctional enzyme</keyword>
<dbReference type="FunFam" id="3.30.70.270:FF:000020">
    <property type="entry name" value="Transposon Tf2-6 polyprotein-like Protein"/>
    <property type="match status" value="1"/>
</dbReference>
<evidence type="ECO:0000313" key="4">
    <source>
        <dbReference type="Proteomes" id="UP001234989"/>
    </source>
</evidence>
<dbReference type="InterPro" id="IPR050951">
    <property type="entry name" value="Retrovirus_Pol_polyprotein"/>
</dbReference>
<dbReference type="Pfam" id="PF17919">
    <property type="entry name" value="RT_RNaseH_2"/>
    <property type="match status" value="1"/>
</dbReference>
<dbReference type="Proteomes" id="UP001234989">
    <property type="component" value="Chromosome 6"/>
</dbReference>
<name>A0AAF0TUA7_SOLVR</name>
<dbReference type="EMBL" id="CP133617">
    <property type="protein sequence ID" value="WMV32514.1"/>
    <property type="molecule type" value="Genomic_DNA"/>
</dbReference>
<reference evidence="3" key="1">
    <citation type="submission" date="2023-08" db="EMBL/GenBank/DDBJ databases">
        <title>A de novo genome assembly of Solanum verrucosum Schlechtendal, a Mexican diploid species geographically isolated from the other diploid A-genome species in potato relatives.</title>
        <authorList>
            <person name="Hosaka K."/>
        </authorList>
    </citation>
    <scope>NUCLEOTIDE SEQUENCE</scope>
    <source>
        <tissue evidence="3">Young leaves</tissue>
    </source>
</reference>
<dbReference type="Gene3D" id="3.30.70.270">
    <property type="match status" value="1"/>
</dbReference>
<evidence type="ECO:0000256" key="1">
    <source>
        <dbReference type="ARBA" id="ARBA00023268"/>
    </source>
</evidence>
<dbReference type="AlphaFoldDB" id="A0AAF0TUA7"/>
<proteinExistence type="predicted"/>
<feature type="domain" description="Reverse transcriptase/retrotransposon-derived protein RNase H-like" evidence="2">
    <location>
        <begin position="57"/>
        <end position="130"/>
    </location>
</feature>
<keyword evidence="4" id="KW-1185">Reference proteome</keyword>
<dbReference type="PANTHER" id="PTHR37984">
    <property type="entry name" value="PROTEIN CBG26694"/>
    <property type="match status" value="1"/>
</dbReference>
<dbReference type="PANTHER" id="PTHR37984:SF5">
    <property type="entry name" value="PROTEIN NYNRIN-LIKE"/>
    <property type="match status" value="1"/>
</dbReference>
<dbReference type="InterPro" id="IPR043502">
    <property type="entry name" value="DNA/RNA_pol_sf"/>
</dbReference>
<dbReference type="InterPro" id="IPR041577">
    <property type="entry name" value="RT_RNaseH_2"/>
</dbReference>
<dbReference type="GO" id="GO:0003824">
    <property type="term" value="F:catalytic activity"/>
    <property type="evidence" value="ECO:0007669"/>
    <property type="project" value="UniProtKB-KW"/>
</dbReference>
<organism evidence="3 4">
    <name type="scientific">Solanum verrucosum</name>
    <dbReference type="NCBI Taxonomy" id="315347"/>
    <lineage>
        <taxon>Eukaryota</taxon>
        <taxon>Viridiplantae</taxon>
        <taxon>Streptophyta</taxon>
        <taxon>Embryophyta</taxon>
        <taxon>Tracheophyta</taxon>
        <taxon>Spermatophyta</taxon>
        <taxon>Magnoliopsida</taxon>
        <taxon>eudicotyledons</taxon>
        <taxon>Gunneridae</taxon>
        <taxon>Pentapetalae</taxon>
        <taxon>asterids</taxon>
        <taxon>lamiids</taxon>
        <taxon>Solanales</taxon>
        <taxon>Solanaceae</taxon>
        <taxon>Solanoideae</taxon>
        <taxon>Solaneae</taxon>
        <taxon>Solanum</taxon>
    </lineage>
</organism>